<dbReference type="Proteomes" id="UP000515156">
    <property type="component" value="Chromosome 8"/>
</dbReference>
<organism evidence="2 3">
    <name type="scientific">Microcaecilia unicolor</name>
    <dbReference type="NCBI Taxonomy" id="1415580"/>
    <lineage>
        <taxon>Eukaryota</taxon>
        <taxon>Metazoa</taxon>
        <taxon>Chordata</taxon>
        <taxon>Craniata</taxon>
        <taxon>Vertebrata</taxon>
        <taxon>Euteleostomi</taxon>
        <taxon>Amphibia</taxon>
        <taxon>Gymnophiona</taxon>
        <taxon>Siphonopidae</taxon>
        <taxon>Microcaecilia</taxon>
    </lineage>
</organism>
<name>A0A6P7YYH4_9AMPH</name>
<sequence>MLTVVGNIQQQEEFHKVMEKGLRETAQRWVLFEAASVHALEAKQAESFKQKEGCEALLATVRAELSTESRLREEKEAEVAHLIATLKETQALNKTRLAKLQSTHQQEVRDLTDKLQQDQEQRVNLVKAEFQNARQEWQKEQEALRESIREQQALILLQKQRENKLVTSVKAELEEAKQEVKQKEVEFAKRQESIKEMGKLQKTAIGELRGSLTLVKAWLGELKGQQGSQLREVQQGYAKTAAELTMALQQTQAEVRGLRGFNEEKVIQIEYLHNGYTQRIDRVFVELQEVQGRVGYLTQRNLELETQLKELQQVQAQGAAEWAVERQQAKETTERGREALEERCRVLTLAIDVFFQDGQRRLKEL</sequence>
<evidence type="ECO:0000256" key="1">
    <source>
        <dbReference type="SAM" id="Coils"/>
    </source>
</evidence>
<reference evidence="3" key="1">
    <citation type="submission" date="2025-08" db="UniProtKB">
        <authorList>
            <consortium name="RefSeq"/>
        </authorList>
    </citation>
    <scope>IDENTIFICATION</scope>
</reference>
<gene>
    <name evidence="3" type="primary">LOC115476206</name>
</gene>
<keyword evidence="1" id="KW-0175">Coiled coil</keyword>
<keyword evidence="2" id="KW-1185">Reference proteome</keyword>
<dbReference type="RefSeq" id="XP_030068310.1">
    <property type="nucleotide sequence ID" value="XM_030212450.1"/>
</dbReference>
<protein>
    <submittedName>
        <fullName evidence="3">Centrosome-associated protein CEP250-like</fullName>
    </submittedName>
</protein>
<dbReference type="AlphaFoldDB" id="A0A6P7YYH4"/>
<proteinExistence type="predicted"/>
<feature type="coiled-coil region" evidence="1">
    <location>
        <begin position="72"/>
        <end position="193"/>
    </location>
</feature>
<dbReference type="InParanoid" id="A0A6P7YYH4"/>
<dbReference type="GeneID" id="115476206"/>
<dbReference type="KEGG" id="muo:115476206"/>
<evidence type="ECO:0000313" key="3">
    <source>
        <dbReference type="RefSeq" id="XP_030068310.1"/>
    </source>
</evidence>
<evidence type="ECO:0000313" key="2">
    <source>
        <dbReference type="Proteomes" id="UP000515156"/>
    </source>
</evidence>
<accession>A0A6P7YYH4</accession>